<dbReference type="STRING" id="168384.SAMN05660368_03564"/>
<dbReference type="AlphaFoldDB" id="C6L9V9"/>
<protein>
    <submittedName>
        <fullName evidence="2">Uncharacterized protein</fullName>
    </submittedName>
</protein>
<keyword evidence="1" id="KW-0812">Transmembrane</keyword>
<keyword evidence="1" id="KW-1133">Transmembrane helix</keyword>
<evidence type="ECO:0000313" key="3">
    <source>
        <dbReference type="Proteomes" id="UP000005561"/>
    </source>
</evidence>
<accession>C6L9V9</accession>
<keyword evidence="3" id="KW-1185">Reference proteome</keyword>
<dbReference type="Pfam" id="PF19601">
    <property type="entry name" value="DUF6106"/>
    <property type="match status" value="1"/>
</dbReference>
<evidence type="ECO:0000313" key="2">
    <source>
        <dbReference type="EMBL" id="EET62366.1"/>
    </source>
</evidence>
<dbReference type="eggNOG" id="ENOG50332G5">
    <property type="taxonomic scope" value="Bacteria"/>
</dbReference>
<comment type="caution">
    <text evidence="2">The sequence shown here is derived from an EMBL/GenBank/DDBJ whole genome shotgun (WGS) entry which is preliminary data.</text>
</comment>
<evidence type="ECO:0000256" key="1">
    <source>
        <dbReference type="SAM" id="Phobius"/>
    </source>
</evidence>
<dbReference type="InterPro" id="IPR046088">
    <property type="entry name" value="DUF6106"/>
</dbReference>
<dbReference type="EMBL" id="ACCL02000002">
    <property type="protein sequence ID" value="EET62366.1"/>
    <property type="molecule type" value="Genomic_DNA"/>
</dbReference>
<dbReference type="Proteomes" id="UP000005561">
    <property type="component" value="Unassembled WGS sequence"/>
</dbReference>
<name>C6L9V9_9FIRM</name>
<keyword evidence="1" id="KW-0472">Membrane</keyword>
<sequence length="184" mass="21180">MSFVYAILFEKEDSDMSDLYTEIIVKRKKTAKDTILKALLIAVTVLAVLAALFTTLGIFAFIAAVVLVIVDFIFIPTFDVEFEYLYVNGELDIDKIMSKQKRKRVYSADVKNLEIMAPTKSHALDAYNRRQDLKTLDFSSRDEQNQSYTMIIKGEKGLERVLFEPNEVILKDMKRMAPREVSLY</sequence>
<proteinExistence type="predicted"/>
<feature type="transmembrane region" description="Helical" evidence="1">
    <location>
        <begin position="34"/>
        <end position="52"/>
    </location>
</feature>
<gene>
    <name evidence="2" type="ORF">BRYFOR_05399</name>
</gene>
<reference evidence="2" key="1">
    <citation type="submission" date="2009-07" db="EMBL/GenBank/DDBJ databases">
        <authorList>
            <person name="Weinstock G."/>
            <person name="Sodergren E."/>
            <person name="Clifton S."/>
            <person name="Fulton L."/>
            <person name="Fulton B."/>
            <person name="Courtney L."/>
            <person name="Fronick C."/>
            <person name="Harrison M."/>
            <person name="Strong C."/>
            <person name="Farmer C."/>
            <person name="Delahaunty K."/>
            <person name="Markovic C."/>
            <person name="Hall O."/>
            <person name="Minx P."/>
            <person name="Tomlinson C."/>
            <person name="Mitreva M."/>
            <person name="Nelson J."/>
            <person name="Hou S."/>
            <person name="Wollam A."/>
            <person name="Pepin K.H."/>
            <person name="Johnson M."/>
            <person name="Bhonagiri V."/>
            <person name="Nash W.E."/>
            <person name="Warren W."/>
            <person name="Chinwalla A."/>
            <person name="Mardis E.R."/>
            <person name="Wilson R.K."/>
        </authorList>
    </citation>
    <scope>NUCLEOTIDE SEQUENCE [LARGE SCALE GENOMIC DNA]</scope>
    <source>
        <strain evidence="2">DSM 14469</strain>
    </source>
</reference>
<feature type="transmembrane region" description="Helical" evidence="1">
    <location>
        <begin position="58"/>
        <end position="78"/>
    </location>
</feature>
<organism evidence="2 3">
    <name type="scientific">Marvinbryantia formatexigens DSM 14469</name>
    <dbReference type="NCBI Taxonomy" id="478749"/>
    <lineage>
        <taxon>Bacteria</taxon>
        <taxon>Bacillati</taxon>
        <taxon>Bacillota</taxon>
        <taxon>Clostridia</taxon>
        <taxon>Lachnospirales</taxon>
        <taxon>Lachnospiraceae</taxon>
        <taxon>Marvinbryantia</taxon>
    </lineage>
</organism>